<dbReference type="Proteomes" id="UP000243528">
    <property type="component" value="Unassembled WGS sequence"/>
</dbReference>
<comment type="caution">
    <text evidence="1">The sequence shown here is derived from an EMBL/GenBank/DDBJ whole genome shotgun (WGS) entry which is preliminary data.</text>
</comment>
<reference evidence="1 2" key="1">
    <citation type="submission" date="2018-03" db="EMBL/GenBank/DDBJ databases">
        <title>Genomic Encyclopedia of Archaeal and Bacterial Type Strains, Phase II (KMG-II): from individual species to whole genera.</title>
        <authorList>
            <person name="Goeker M."/>
        </authorList>
    </citation>
    <scope>NUCLEOTIDE SEQUENCE [LARGE SCALE GENOMIC DNA]</scope>
    <source>
        <strain evidence="1 2">DSM 45211</strain>
    </source>
</reference>
<dbReference type="RefSeq" id="WP_129710852.1">
    <property type="nucleotide sequence ID" value="NZ_ML142898.1"/>
</dbReference>
<accession>A0A2P8EB78</accession>
<evidence type="ECO:0000313" key="2">
    <source>
        <dbReference type="Proteomes" id="UP000243528"/>
    </source>
</evidence>
<dbReference type="AlphaFoldDB" id="A0A2P8EB78"/>
<name>A0A2P8EB78_9ACTN</name>
<keyword evidence="2" id="KW-1185">Reference proteome</keyword>
<protein>
    <submittedName>
        <fullName evidence="1">Uncharacterized protein</fullName>
    </submittedName>
</protein>
<dbReference type="EMBL" id="PYGE01000002">
    <property type="protein sequence ID" value="PSL06726.1"/>
    <property type="molecule type" value="Genomic_DNA"/>
</dbReference>
<organism evidence="1 2">
    <name type="scientific">Haloactinopolyspora alba</name>
    <dbReference type="NCBI Taxonomy" id="648780"/>
    <lineage>
        <taxon>Bacteria</taxon>
        <taxon>Bacillati</taxon>
        <taxon>Actinomycetota</taxon>
        <taxon>Actinomycetes</taxon>
        <taxon>Jiangellales</taxon>
        <taxon>Jiangellaceae</taxon>
        <taxon>Haloactinopolyspora</taxon>
    </lineage>
</organism>
<proteinExistence type="predicted"/>
<sequence>MNEMRVIVALPAATQALTRVSTEMFDDGSLGAVVEIHHPGGDQIALVSEHPDVFDRLSVVAASARDELWSAAAGRQRPTRFIPRPGVL</sequence>
<evidence type="ECO:0000313" key="1">
    <source>
        <dbReference type="EMBL" id="PSL06726.1"/>
    </source>
</evidence>
<gene>
    <name evidence="1" type="ORF">CLV30_102112</name>
</gene>